<feature type="transmembrane region" description="Helical" evidence="5">
    <location>
        <begin position="48"/>
        <end position="66"/>
    </location>
</feature>
<evidence type="ECO:0000256" key="5">
    <source>
        <dbReference type="SAM" id="Phobius"/>
    </source>
</evidence>
<evidence type="ECO:0000256" key="1">
    <source>
        <dbReference type="ARBA" id="ARBA00004370"/>
    </source>
</evidence>
<name>A0A914DYN0_9BILA</name>
<dbReference type="PROSITE" id="PS51469">
    <property type="entry name" value="SUN"/>
    <property type="match status" value="1"/>
</dbReference>
<protein>
    <submittedName>
        <fullName evidence="8">SUN domain-containing protein</fullName>
    </submittedName>
</protein>
<keyword evidence="7" id="KW-1185">Reference proteome</keyword>
<dbReference type="InterPro" id="IPR045119">
    <property type="entry name" value="SUN1-5"/>
</dbReference>
<feature type="domain" description="SUN" evidence="6">
    <location>
        <begin position="138"/>
        <end position="302"/>
    </location>
</feature>
<evidence type="ECO:0000313" key="7">
    <source>
        <dbReference type="Proteomes" id="UP000887540"/>
    </source>
</evidence>
<dbReference type="GO" id="GO:0043495">
    <property type="term" value="F:protein-membrane adaptor activity"/>
    <property type="evidence" value="ECO:0007669"/>
    <property type="project" value="TreeGrafter"/>
</dbReference>
<evidence type="ECO:0000259" key="6">
    <source>
        <dbReference type="PROSITE" id="PS51469"/>
    </source>
</evidence>
<evidence type="ECO:0000256" key="4">
    <source>
        <dbReference type="ARBA" id="ARBA00023136"/>
    </source>
</evidence>
<evidence type="ECO:0000313" key="8">
    <source>
        <dbReference type="WBParaSite" id="ACRNAN_scaffold4656.g9003.t1"/>
    </source>
</evidence>
<accession>A0A914DYN0</accession>
<reference evidence="8" key="1">
    <citation type="submission" date="2022-11" db="UniProtKB">
        <authorList>
            <consortium name="WormBaseParasite"/>
        </authorList>
    </citation>
    <scope>IDENTIFICATION</scope>
</reference>
<dbReference type="PANTHER" id="PTHR12911">
    <property type="entry name" value="SAD1/UNC-84-LIKE PROTEIN-RELATED"/>
    <property type="match status" value="1"/>
</dbReference>
<dbReference type="PANTHER" id="PTHR12911:SF8">
    <property type="entry name" value="KLAROID PROTEIN-RELATED"/>
    <property type="match status" value="1"/>
</dbReference>
<dbReference type="AlphaFoldDB" id="A0A914DYN0"/>
<evidence type="ECO:0000256" key="2">
    <source>
        <dbReference type="ARBA" id="ARBA00022692"/>
    </source>
</evidence>
<proteinExistence type="predicted"/>
<dbReference type="Pfam" id="PF07738">
    <property type="entry name" value="Sad1_UNC"/>
    <property type="match status" value="1"/>
</dbReference>
<dbReference type="Proteomes" id="UP000887540">
    <property type="component" value="Unplaced"/>
</dbReference>
<keyword evidence="4 5" id="KW-0472">Membrane</keyword>
<dbReference type="WBParaSite" id="ACRNAN_scaffold4656.g9003.t1">
    <property type="protein sequence ID" value="ACRNAN_scaffold4656.g9003.t1"/>
    <property type="gene ID" value="ACRNAN_scaffold4656.g9003"/>
</dbReference>
<dbReference type="Gene3D" id="2.60.120.260">
    <property type="entry name" value="Galactose-binding domain-like"/>
    <property type="match status" value="1"/>
</dbReference>
<keyword evidence="2 5" id="KW-0812">Transmembrane</keyword>
<dbReference type="InterPro" id="IPR012919">
    <property type="entry name" value="SUN_dom"/>
</dbReference>
<sequence>MDVLQTTLNEYDKLFGSNLENSSMSHKSPNKKSSCFGCLRTPYRWPVWTWWFAIMIPMLIALYFGTRDSLRHLNLLKLDKDIDRLNISTAQEILALKQKLETHEAKYLEDVRNLIRQYIQKYDADKTGMPDYALESSGAFIISTRNTVPYKEPSKRASIWGIPLYYTNVNPRSVIQRKSQGINAGECWPFVGGHGYLTIKLSHRVNVTAISYEHLPKELAPSGELKSAPNEFIVWSYQDANDLSTRFELGRFVYDINGDSLQMFTVNNHDVQGTPVVELEIVSNYGDQKTCLYRFRVHGIPLEEGE</sequence>
<dbReference type="GO" id="GO:0034993">
    <property type="term" value="C:meiotic nuclear membrane microtubule tethering complex"/>
    <property type="evidence" value="ECO:0007669"/>
    <property type="project" value="TreeGrafter"/>
</dbReference>
<evidence type="ECO:0000256" key="3">
    <source>
        <dbReference type="ARBA" id="ARBA00022989"/>
    </source>
</evidence>
<comment type="subcellular location">
    <subcellularLocation>
        <location evidence="1">Membrane</location>
    </subcellularLocation>
</comment>
<keyword evidence="3 5" id="KW-1133">Transmembrane helix</keyword>
<organism evidence="7 8">
    <name type="scientific">Acrobeloides nanus</name>
    <dbReference type="NCBI Taxonomy" id="290746"/>
    <lineage>
        <taxon>Eukaryota</taxon>
        <taxon>Metazoa</taxon>
        <taxon>Ecdysozoa</taxon>
        <taxon>Nematoda</taxon>
        <taxon>Chromadorea</taxon>
        <taxon>Rhabditida</taxon>
        <taxon>Tylenchina</taxon>
        <taxon>Cephalobomorpha</taxon>
        <taxon>Cephaloboidea</taxon>
        <taxon>Cephalobidae</taxon>
        <taxon>Acrobeloides</taxon>
    </lineage>
</organism>